<evidence type="ECO:0000259" key="4">
    <source>
        <dbReference type="Pfam" id="PF10145"/>
    </source>
</evidence>
<accession>A0A9W6CE25</accession>
<evidence type="ECO:0000313" key="5">
    <source>
        <dbReference type="EMBL" id="GLG90401.1"/>
    </source>
</evidence>
<dbReference type="Proteomes" id="UP001145094">
    <property type="component" value="Unassembled WGS sequence"/>
</dbReference>
<protein>
    <recommendedName>
        <fullName evidence="4">Phage tail tape measure protein domain-containing protein</fullName>
    </recommendedName>
</protein>
<dbReference type="InterPro" id="IPR016024">
    <property type="entry name" value="ARM-type_fold"/>
</dbReference>
<keyword evidence="2" id="KW-0175">Coiled coil</keyword>
<keyword evidence="3" id="KW-1133">Transmembrane helix</keyword>
<dbReference type="Gene3D" id="1.10.287.1490">
    <property type="match status" value="1"/>
</dbReference>
<reference evidence="5" key="3">
    <citation type="journal article" date="2023" name="Int. J. Syst. Evol. Microbiol.">
        <title>Sellimonas catena sp. nov., isolated from human faeces.</title>
        <authorList>
            <person name="Hisatomi A."/>
            <person name="Ohkuma M."/>
            <person name="Sakamoto M."/>
        </authorList>
    </citation>
    <scope>NUCLEOTIDE SEQUENCE</scope>
    <source>
        <strain evidence="5">18CBH55</strain>
    </source>
</reference>
<dbReference type="Gene3D" id="1.20.120.20">
    <property type="entry name" value="Apolipoprotein"/>
    <property type="match status" value="2"/>
</dbReference>
<reference evidence="5" key="1">
    <citation type="submission" date="2022-11" db="EMBL/GenBank/DDBJ databases">
        <title>Draft genome sequence of Sellimonas catena strain 18CBH55.</title>
        <authorList>
            <person name="Atsushi H."/>
            <person name="Moriya O."/>
            <person name="Mitsuo S."/>
        </authorList>
    </citation>
    <scope>NUCLEOTIDE SEQUENCE</scope>
    <source>
        <strain evidence="5">18CBH55</strain>
    </source>
</reference>
<dbReference type="Pfam" id="PF10145">
    <property type="entry name" value="PhageMin_Tail"/>
    <property type="match status" value="1"/>
</dbReference>
<name>A0A9W6CE25_9FIRM</name>
<dbReference type="SUPFAM" id="SSF48371">
    <property type="entry name" value="ARM repeat"/>
    <property type="match status" value="1"/>
</dbReference>
<feature type="transmembrane region" description="Helical" evidence="3">
    <location>
        <begin position="480"/>
        <end position="508"/>
    </location>
</feature>
<evidence type="ECO:0000256" key="2">
    <source>
        <dbReference type="SAM" id="Coils"/>
    </source>
</evidence>
<gene>
    <name evidence="5" type="ORF">Selli2_18280</name>
</gene>
<sequence length="1008" mass="106081">MSNRVKGITVEIGGDATGLDKALKGIEDEIRNTESTLKDVNKLLKLDPKNTELLAQKQKLLQQEISQTESKLKSLKDADKQAKAQLESGDLGQEQYDALQREIIETENRLKSLKDTTGSASSTLASVSKTTGDFGNKAKNLGQSLLPATAAITGVGAASVSMANNFEDAMSQAAGALGKPMSEMENLRQLAIQTGQDTVFSATDAGNAITELAKGGLTEADIQAGALQATMDLAASSGMDLGNAANVVVQAMGAFGLSANESAEAANALAGAAAASSTDVEPLTQGLAQCSAQAKNAGWDIQETTAVLGRFADAGIVGSDAGTSLKTMLQRLAAPTDTAAAEIEKLGIQTRDSQGNLLGASDMAEELQNKLGGLSPAARDAALQTIFGSDAMRAATVMMNSGEEGLQKYIAATNDQESAQRLANSQMGDTSKAIEEMKGSLETAAITIGDKIAPVIQKVAEFITDLTNKFSALPDSVQTIIVVIAAIVAALGPALMIIGQMSLGVSALTKAFSKMSTITKIIGPIKSGIKALFGVISAHPVIAVITAIIAAVVILYNKCEWFRDGVNAIVSAVIGFFQGLPGKAKEIFSSLVSTLQSAWTTIKSAVGDAITTIKTTVSSAWTAITTAIGNAMTTIQTTIQTVWNAILSNPIVQTIVTTVQSLFQNMVTTLQGIWSGLVSIASGAWELLKNTILGPVLLLIDLVTGDFEQLKSDAQNIWNNMKEAASKIWEGIKQVVSSLAEGLINGVKTGMTGLKNALSTIWNTIKTTASNVWTSIKATASNIWNNIKVSVTNIVNGLKQALSNAWANIKSAASSAWTNIKNFVVQTAQNLKQSAVNAFNNMVSGIGNALSGVYSAVVNGFRSAISYITSLPSKAIRWGRDFINGLKSGIMSGVRGIVNAVKGIGDKIRSFLHFSRPDEGPLHDYETWMPDFMEGLAKGIERSRGLVQSAIEKVSGDLKLNVNPMMEGTRNTGSGTTEVNFYGNYKFESQSDIDYFMNQAALRVARAR</sequence>
<proteinExistence type="predicted"/>
<dbReference type="PANTHER" id="PTHR37813:SF1">
    <property type="entry name" value="FELS-2 PROPHAGE PROTEIN"/>
    <property type="match status" value="1"/>
</dbReference>
<dbReference type="SUPFAM" id="SSF57997">
    <property type="entry name" value="Tropomyosin"/>
    <property type="match status" value="1"/>
</dbReference>
<evidence type="ECO:0000256" key="1">
    <source>
        <dbReference type="ARBA" id="ARBA00022612"/>
    </source>
</evidence>
<keyword evidence="3" id="KW-0812">Transmembrane</keyword>
<keyword evidence="1" id="KW-1188">Viral release from host cell</keyword>
<dbReference type="RefSeq" id="WP_281845255.1">
    <property type="nucleotide sequence ID" value="NZ_BSCH01000011.1"/>
</dbReference>
<organism evidence="5 6">
    <name type="scientific">Sellimonas catena</name>
    <dbReference type="NCBI Taxonomy" id="2994035"/>
    <lineage>
        <taxon>Bacteria</taxon>
        <taxon>Bacillati</taxon>
        <taxon>Bacillota</taxon>
        <taxon>Clostridia</taxon>
        <taxon>Lachnospirales</taxon>
        <taxon>Lachnospiraceae</taxon>
        <taxon>Sellimonas</taxon>
    </lineage>
</organism>
<dbReference type="NCBIfam" id="TIGR01760">
    <property type="entry name" value="tape_meas_TP901"/>
    <property type="match status" value="1"/>
</dbReference>
<evidence type="ECO:0000313" key="6">
    <source>
        <dbReference type="Proteomes" id="UP001145094"/>
    </source>
</evidence>
<feature type="transmembrane region" description="Helical" evidence="3">
    <location>
        <begin position="529"/>
        <end position="556"/>
    </location>
</feature>
<comment type="caution">
    <text evidence="5">The sequence shown here is derived from an EMBL/GenBank/DDBJ whole genome shotgun (WGS) entry which is preliminary data.</text>
</comment>
<feature type="domain" description="Phage tail tape measure protein" evidence="4">
    <location>
        <begin position="188"/>
        <end position="388"/>
    </location>
</feature>
<dbReference type="AlphaFoldDB" id="A0A9W6CE25"/>
<dbReference type="InterPro" id="IPR010090">
    <property type="entry name" value="Phage_tape_meas"/>
</dbReference>
<reference evidence="5" key="2">
    <citation type="submission" date="2022-11" db="EMBL/GenBank/DDBJ databases">
        <title>Draft genome sequence of Sellimonas catena strain 18CBH55.</title>
        <authorList>
            <person name="Hisatomi A."/>
            <person name="Ohkuma M."/>
            <person name="Sakamoto M."/>
        </authorList>
    </citation>
    <scope>NUCLEOTIDE SEQUENCE</scope>
    <source>
        <strain evidence="5">18CBH55</strain>
    </source>
</reference>
<keyword evidence="3" id="KW-0472">Membrane</keyword>
<dbReference type="EMBL" id="BSCH01000011">
    <property type="protein sequence ID" value="GLG90401.1"/>
    <property type="molecule type" value="Genomic_DNA"/>
</dbReference>
<evidence type="ECO:0000256" key="3">
    <source>
        <dbReference type="SAM" id="Phobius"/>
    </source>
</evidence>
<feature type="coiled-coil region" evidence="2">
    <location>
        <begin position="23"/>
        <end position="116"/>
    </location>
</feature>
<dbReference type="PANTHER" id="PTHR37813">
    <property type="entry name" value="FELS-2 PROPHAGE PROTEIN"/>
    <property type="match status" value="1"/>
</dbReference>